<keyword evidence="8" id="KW-0238">DNA-binding</keyword>
<feature type="domain" description="Type I restriction modification DNA specificity" evidence="10">
    <location>
        <begin position="1226"/>
        <end position="1381"/>
    </location>
</feature>
<dbReference type="InterPro" id="IPR044946">
    <property type="entry name" value="Restrct_endonuc_typeI_TRD_sf"/>
</dbReference>
<dbReference type="InterPro" id="IPR000055">
    <property type="entry name" value="Restrct_endonuc_typeI_TRD"/>
</dbReference>
<feature type="domain" description="DNA methylase adenine-specific" evidence="11">
    <location>
        <begin position="331"/>
        <end position="477"/>
    </location>
</feature>
<evidence type="ECO:0000256" key="4">
    <source>
        <dbReference type="ARBA" id="ARBA00022603"/>
    </source>
</evidence>
<evidence type="ECO:0000256" key="7">
    <source>
        <dbReference type="ARBA" id="ARBA00022747"/>
    </source>
</evidence>
<dbReference type="PANTHER" id="PTHR42933">
    <property type="entry name" value="SLR6095 PROTEIN"/>
    <property type="match status" value="1"/>
</dbReference>
<dbReference type="GO" id="GO:0032259">
    <property type="term" value="P:methylation"/>
    <property type="evidence" value="ECO:0007669"/>
    <property type="project" value="UniProtKB-KW"/>
</dbReference>
<comment type="similarity">
    <text evidence="1">Belongs to the N(4)/N(6)-methyltransferase family.</text>
</comment>
<comment type="caution">
    <text evidence="12">The sequence shown here is derived from an EMBL/GenBank/DDBJ whole genome shotgun (WGS) entry which is preliminary data.</text>
</comment>
<dbReference type="Pfam" id="PF01420">
    <property type="entry name" value="Methylase_S"/>
    <property type="match status" value="3"/>
</dbReference>
<dbReference type="Pfam" id="PF02384">
    <property type="entry name" value="N6_Mtase"/>
    <property type="match status" value="2"/>
</dbReference>
<dbReference type="Proteomes" id="UP000323707">
    <property type="component" value="Unassembled WGS sequence"/>
</dbReference>
<dbReference type="Gene3D" id="3.40.50.150">
    <property type="entry name" value="Vaccinia Virus protein VP39"/>
    <property type="match status" value="1"/>
</dbReference>
<feature type="domain" description="Type I restriction modification DNA specificity" evidence="10">
    <location>
        <begin position="693"/>
        <end position="827"/>
    </location>
</feature>
<evidence type="ECO:0000256" key="6">
    <source>
        <dbReference type="ARBA" id="ARBA00022691"/>
    </source>
</evidence>
<organism evidence="12 13">
    <name type="scientific">Helicobacter canis</name>
    <dbReference type="NCBI Taxonomy" id="29419"/>
    <lineage>
        <taxon>Bacteria</taxon>
        <taxon>Pseudomonadati</taxon>
        <taxon>Campylobacterota</taxon>
        <taxon>Epsilonproteobacteria</taxon>
        <taxon>Campylobacterales</taxon>
        <taxon>Helicobacteraceae</taxon>
        <taxon>Helicobacter</taxon>
    </lineage>
</organism>
<proteinExistence type="inferred from homology"/>
<dbReference type="InterPro" id="IPR029063">
    <property type="entry name" value="SAM-dependent_MTases_sf"/>
</dbReference>
<evidence type="ECO:0000259" key="10">
    <source>
        <dbReference type="Pfam" id="PF01420"/>
    </source>
</evidence>
<comment type="similarity">
    <text evidence="2">Belongs to the type-I restriction system S methylase family.</text>
</comment>
<protein>
    <recommendedName>
        <fullName evidence="3">site-specific DNA-methyltransferase (adenine-specific)</fullName>
        <ecNumber evidence="3">2.1.1.72</ecNumber>
    </recommendedName>
</protein>
<evidence type="ECO:0000256" key="8">
    <source>
        <dbReference type="ARBA" id="ARBA00023125"/>
    </source>
</evidence>
<dbReference type="EMBL" id="VXKE01000008">
    <property type="protein sequence ID" value="KAA8710314.1"/>
    <property type="molecule type" value="Genomic_DNA"/>
</dbReference>
<evidence type="ECO:0000256" key="1">
    <source>
        <dbReference type="ARBA" id="ARBA00006594"/>
    </source>
</evidence>
<dbReference type="InterPro" id="IPR051537">
    <property type="entry name" value="DNA_Adenine_Mtase"/>
</dbReference>
<dbReference type="GO" id="GO:0003677">
    <property type="term" value="F:DNA binding"/>
    <property type="evidence" value="ECO:0007669"/>
    <property type="project" value="UniProtKB-KW"/>
</dbReference>
<name>A0A5M9QNM3_9HELI</name>
<reference evidence="12 13" key="1">
    <citation type="submission" date="2019-09" db="EMBL/GenBank/DDBJ databases">
        <title>Draft genome sequence of various Type strains from the CCUG.</title>
        <authorList>
            <person name="Pineiro-Iglesias B."/>
            <person name="Tunovic T."/>
            <person name="Unosson C."/>
            <person name="Inganas E."/>
            <person name="Ohlen M."/>
            <person name="Cardew S."/>
            <person name="Jensie-Markopoulos S."/>
            <person name="Salva-Serra F."/>
            <person name="Jaen-Luchoro D."/>
            <person name="Karlsson R."/>
            <person name="Svensson-Stadler L."/>
            <person name="Chun J."/>
            <person name="Moore E."/>
        </authorList>
    </citation>
    <scope>NUCLEOTIDE SEQUENCE [LARGE SCALE GENOMIC DNA]</scope>
    <source>
        <strain evidence="12 13">CCUG 32756T</strain>
    </source>
</reference>
<evidence type="ECO:0000313" key="13">
    <source>
        <dbReference type="Proteomes" id="UP000323707"/>
    </source>
</evidence>
<keyword evidence="4 12" id="KW-0489">Methyltransferase</keyword>
<evidence type="ECO:0000256" key="2">
    <source>
        <dbReference type="ARBA" id="ARBA00010923"/>
    </source>
</evidence>
<dbReference type="Gene3D" id="3.90.220.20">
    <property type="entry name" value="DNA methylase specificity domains"/>
    <property type="match status" value="3"/>
</dbReference>
<dbReference type="SUPFAM" id="SSF116734">
    <property type="entry name" value="DNA methylase specificity domain"/>
    <property type="match status" value="3"/>
</dbReference>
<keyword evidence="7" id="KW-0680">Restriction system</keyword>
<feature type="domain" description="Type I restriction modification DNA specificity" evidence="10">
    <location>
        <begin position="980"/>
        <end position="1136"/>
    </location>
</feature>
<keyword evidence="5" id="KW-0808">Transferase</keyword>
<dbReference type="InterPro" id="IPR003356">
    <property type="entry name" value="DNA_methylase_A-5"/>
</dbReference>
<dbReference type="PRINTS" id="PR00507">
    <property type="entry name" value="N12N6MTFRASE"/>
</dbReference>
<sequence>MQWSKEVQVDEWVREKLKSMGLKLGKDFLEKDASAYLKDALKGASKTKKQSGTGIPDFVCECYDLPVVIECKLGLLMLENKENHKISLSQTSIQNYAINGALHYAKHLIKSKKYKEVIAIGVAGDSEQKVAVKILYIYDENTYIQAKKGDFLFLENKDSFAEFYEDIILNDEQKHKFLLEKRTLITKHAKNLNKLMNDNSISTHERALYVAACLLSQQDIKNKAGNVLKKGLIPDDLTSQDDENYRDSVKIKNHIDEFLRQRDLDQEKVKLMINAFTRISINALRDKKKQKHKLVEKLLKEESSVNKQIFTYIYENIYKEINILNKNSKFYDVMGELYNEFLKYAMTDGKMGIVLTPSYVTKMMVQILEINADSKVMDLATGSAGFLIAAMDLMIDFARNAPNQNAKSKNEKIATIKQSQLLGVEENTDMFALATTNMILRGDGSSKIIQNDSFQVALELKEFKADRILLNPPFSYKENGMPFIKQGLDNMPRHALGAIIIQDSAGSGKAKETNQDILAHHTLKASIKMPMDLFVPMAGVQTSIYIFEAKIPHDFEKPVKFIDFRNDGYKRTEKALQEVDNPIQRYIDILKIYKQGLNAKLDNSVYEKPINLSEVYVEDFISESGADWNFDQHKKIDTTPTLADFKKCVSEYLAWEVSNVLKNQNSTQGGLEGNALSPRLVKLEKDFKQNGGKWKSFKIGELFDVGTGSLLVSQDLKQGNTPRISAKSDNNGILGYFDTESNSEARHCENFISVNFFGDTFYHPYKASLEMKVHTLKLKNGIFTKTSGLFIAGIIKKSFYGKFTYGNQLSSSKLKNEDYYISLPVLPTPCHTEPLGEVSSNTESRFFANAQSKASLENDKINIESNNYQIAFDYMESYIKELEAERLQELEAYLKVTGLNDYTLSQKEKDALKAFENLSAPNERERERERVSGISHEMPLKALQDSTLTDSREWQSFANTALSTLAQKELESSSAKNDIEWKSFNFDKVFKYERGKRYKKLDHTSGQIPYISSSALNNGIDNYVNPPSYMKRYNNKITLANSGSVGSCFYHSYEFVASDHCMVVWLKDRELNRYLALFFNAIFEKALKPKYEFSREINHERLMAETFFLPTKDNTIDFNFMESFIKAIEKQHIETLYRFWESKLKAYNAVINGGGGVSFTLSEYEEFCKGLKAQDSQFKPYYSKSFLLETDFSPCHTEPLGEVSKAESNKDMSLTKLAQYDKNHNIKWKSFKCEELFSVKSNPQLNKDSFSFSENAPYPYFTRTCLNNGIAGYVEYLDEEHKIKGESIAVGMLGMQFFYMQKDFYAGQFTKTLYPKFSGLNATIAQFFIAWLNKHQRIFQGVLVRDFEKTFNETEILLPVLDSNNIDFNFIESFIKAIQKECIKSVVLWQEREREAYKKVVK</sequence>
<evidence type="ECO:0000256" key="5">
    <source>
        <dbReference type="ARBA" id="ARBA00022679"/>
    </source>
</evidence>
<evidence type="ECO:0000256" key="9">
    <source>
        <dbReference type="ARBA" id="ARBA00047942"/>
    </source>
</evidence>
<dbReference type="GO" id="GO:0009307">
    <property type="term" value="P:DNA restriction-modification system"/>
    <property type="evidence" value="ECO:0007669"/>
    <property type="project" value="UniProtKB-KW"/>
</dbReference>
<gene>
    <name evidence="12" type="ORF">F4V45_03105</name>
</gene>
<dbReference type="PANTHER" id="PTHR42933:SF1">
    <property type="entry name" value="SITE-SPECIFIC DNA-METHYLTRANSFERASE (ADENINE-SPECIFIC)"/>
    <property type="match status" value="1"/>
</dbReference>
<dbReference type="EC" id="2.1.1.72" evidence="3"/>
<dbReference type="SUPFAM" id="SSF53335">
    <property type="entry name" value="S-adenosyl-L-methionine-dependent methyltransferases"/>
    <property type="match status" value="1"/>
</dbReference>
<feature type="domain" description="DNA methylase adenine-specific" evidence="11">
    <location>
        <begin position="498"/>
        <end position="620"/>
    </location>
</feature>
<dbReference type="GO" id="GO:0008170">
    <property type="term" value="F:N-methyltransferase activity"/>
    <property type="evidence" value="ECO:0007669"/>
    <property type="project" value="InterPro"/>
</dbReference>
<comment type="catalytic activity">
    <reaction evidence="9">
        <text>a 2'-deoxyadenosine in DNA + S-adenosyl-L-methionine = an N(6)-methyl-2'-deoxyadenosine in DNA + S-adenosyl-L-homocysteine + H(+)</text>
        <dbReference type="Rhea" id="RHEA:15197"/>
        <dbReference type="Rhea" id="RHEA-COMP:12418"/>
        <dbReference type="Rhea" id="RHEA-COMP:12419"/>
        <dbReference type="ChEBI" id="CHEBI:15378"/>
        <dbReference type="ChEBI" id="CHEBI:57856"/>
        <dbReference type="ChEBI" id="CHEBI:59789"/>
        <dbReference type="ChEBI" id="CHEBI:90615"/>
        <dbReference type="ChEBI" id="CHEBI:90616"/>
        <dbReference type="EC" id="2.1.1.72"/>
    </reaction>
</comment>
<evidence type="ECO:0000313" key="12">
    <source>
        <dbReference type="EMBL" id="KAA8710314.1"/>
    </source>
</evidence>
<evidence type="ECO:0000256" key="3">
    <source>
        <dbReference type="ARBA" id="ARBA00011900"/>
    </source>
</evidence>
<accession>A0A5M9QNM3</accession>
<dbReference type="GO" id="GO:0009007">
    <property type="term" value="F:site-specific DNA-methyltransferase (adenine-specific) activity"/>
    <property type="evidence" value="ECO:0007669"/>
    <property type="project" value="UniProtKB-EC"/>
</dbReference>
<dbReference type="RefSeq" id="WP_150337013.1">
    <property type="nucleotide sequence ID" value="NZ_VXKE01000008.1"/>
</dbReference>
<evidence type="ECO:0000259" key="11">
    <source>
        <dbReference type="Pfam" id="PF02384"/>
    </source>
</evidence>
<keyword evidence="6" id="KW-0949">S-adenosyl-L-methionine</keyword>